<dbReference type="InterPro" id="IPR017970">
    <property type="entry name" value="Homeobox_CS"/>
</dbReference>
<dbReference type="GO" id="GO:0000981">
    <property type="term" value="F:DNA-binding transcription factor activity, RNA polymerase II-specific"/>
    <property type="evidence" value="ECO:0007669"/>
    <property type="project" value="InterPro"/>
</dbReference>
<evidence type="ECO:0000256" key="5">
    <source>
        <dbReference type="RuleBase" id="RU000682"/>
    </source>
</evidence>
<feature type="DNA-binding region" description="Homeobox" evidence="4">
    <location>
        <begin position="240"/>
        <end position="299"/>
    </location>
</feature>
<dbReference type="EMBL" id="JAHMUF010000018">
    <property type="protein sequence ID" value="KAG7192479.1"/>
    <property type="molecule type" value="Genomic_DNA"/>
</dbReference>
<dbReference type="SMART" id="SM00389">
    <property type="entry name" value="HOX"/>
    <property type="match status" value="1"/>
</dbReference>
<feature type="compositionally biased region" description="Low complexity" evidence="6">
    <location>
        <begin position="192"/>
        <end position="203"/>
    </location>
</feature>
<gene>
    <name evidence="8" type="ORF">KQ657_001880</name>
</gene>
<dbReference type="SUPFAM" id="SSF46689">
    <property type="entry name" value="Homeodomain-like"/>
    <property type="match status" value="1"/>
</dbReference>
<dbReference type="PROSITE" id="PS50071">
    <property type="entry name" value="HOMEOBOX_2"/>
    <property type="match status" value="1"/>
</dbReference>
<feature type="domain" description="Homeobox" evidence="7">
    <location>
        <begin position="238"/>
        <end position="298"/>
    </location>
</feature>
<sequence length="469" mass="49602">MMAETATPQRPALPVTPFTTKTSLPPLSSILNNPGMESSNRPKLPGLPSLDTYSTPLTSKYYSYPMSGPLTASASTHPYLPFATPSKSPYSAYPTLPSLGMTVSTPIAASAANPIAVTAITAPAPAIAATAPVVPPPSSVEAVTTSVTVTAAAAAAAPLSSVSPTLLAAASSQTSTPSASPTLKVQSATIASRQTTTSSNSSESSKKGRKRTSDKSYAFISHSPATFPSQEPSIDNVPLARRKRRRTSPNELSILNSEFELGSTPNKSRRLEIASRVTMSEKAVQIWFQNKRQSLRKASSNEKEVTELPPTPPISMLLQSGPISPSTSMPCSASGITSHPVENSLSRSHSIPHMSFGVPIYRQFNHSSPNIALSEATPNVPSAVNSSFDSSYDNTFHDKENLPKLNVKSILGDESFASESKTSLQKSPIKLAPVRKPLGDITTNSTNGKPKKESECIQNLLSLRAGTWK</sequence>
<evidence type="ECO:0000256" key="4">
    <source>
        <dbReference type="PROSITE-ProRule" id="PRU00108"/>
    </source>
</evidence>
<keyword evidence="3 4" id="KW-0539">Nucleus</keyword>
<evidence type="ECO:0000259" key="7">
    <source>
        <dbReference type="PROSITE" id="PS50071"/>
    </source>
</evidence>
<dbReference type="Proteomes" id="UP000790833">
    <property type="component" value="Unassembled WGS sequence"/>
</dbReference>
<dbReference type="Gene3D" id="1.10.10.60">
    <property type="entry name" value="Homeodomain-like"/>
    <property type="match status" value="1"/>
</dbReference>
<protein>
    <recommendedName>
        <fullName evidence="7">Homeobox domain-containing protein</fullName>
    </recommendedName>
</protein>
<keyword evidence="9" id="KW-1185">Reference proteome</keyword>
<dbReference type="GO" id="GO:0000978">
    <property type="term" value="F:RNA polymerase II cis-regulatory region sequence-specific DNA binding"/>
    <property type="evidence" value="ECO:0007669"/>
    <property type="project" value="TreeGrafter"/>
</dbReference>
<feature type="compositionally biased region" description="Polar residues" evidence="6">
    <location>
        <begin position="17"/>
        <end position="41"/>
    </location>
</feature>
<dbReference type="RefSeq" id="XP_043048029.1">
    <property type="nucleotide sequence ID" value="XM_043192661.1"/>
</dbReference>
<organism evidence="8 9">
    <name type="scientific">Scheffersomyces spartinae</name>
    <dbReference type="NCBI Taxonomy" id="45513"/>
    <lineage>
        <taxon>Eukaryota</taxon>
        <taxon>Fungi</taxon>
        <taxon>Dikarya</taxon>
        <taxon>Ascomycota</taxon>
        <taxon>Saccharomycotina</taxon>
        <taxon>Pichiomycetes</taxon>
        <taxon>Debaryomycetaceae</taxon>
        <taxon>Scheffersomyces</taxon>
    </lineage>
</organism>
<feature type="region of interest" description="Disordered" evidence="6">
    <location>
        <begin position="323"/>
        <end position="346"/>
    </location>
</feature>
<dbReference type="GO" id="GO:0005634">
    <property type="term" value="C:nucleus"/>
    <property type="evidence" value="ECO:0007669"/>
    <property type="project" value="UniProtKB-SubCell"/>
</dbReference>
<dbReference type="InterPro" id="IPR009057">
    <property type="entry name" value="Homeodomain-like_sf"/>
</dbReference>
<keyword evidence="1 4" id="KW-0238">DNA-binding</keyword>
<evidence type="ECO:0000313" key="8">
    <source>
        <dbReference type="EMBL" id="KAG7192479.1"/>
    </source>
</evidence>
<feature type="compositionally biased region" description="Low complexity" evidence="6">
    <location>
        <begin position="172"/>
        <end position="183"/>
    </location>
</feature>
<dbReference type="AlphaFoldDB" id="A0A9P8AHT4"/>
<feature type="region of interest" description="Disordered" evidence="6">
    <location>
        <begin position="1"/>
        <end position="51"/>
    </location>
</feature>
<feature type="region of interest" description="Disordered" evidence="6">
    <location>
        <begin position="172"/>
        <end position="251"/>
    </location>
</feature>
<keyword evidence="2 4" id="KW-0371">Homeobox</keyword>
<name>A0A9P8AHT4_9ASCO</name>
<dbReference type="GeneID" id="66115254"/>
<dbReference type="OrthoDB" id="6159439at2759"/>
<proteinExistence type="predicted"/>
<dbReference type="InterPro" id="IPR001356">
    <property type="entry name" value="HD"/>
</dbReference>
<dbReference type="Pfam" id="PF00046">
    <property type="entry name" value="Homeodomain"/>
    <property type="match status" value="1"/>
</dbReference>
<evidence type="ECO:0000256" key="1">
    <source>
        <dbReference type="ARBA" id="ARBA00023125"/>
    </source>
</evidence>
<reference evidence="8" key="1">
    <citation type="submission" date="2021-03" db="EMBL/GenBank/DDBJ databases">
        <authorList>
            <person name="Palmer J.M."/>
        </authorList>
    </citation>
    <scope>NUCLEOTIDE SEQUENCE</scope>
    <source>
        <strain evidence="8">ARV_011</strain>
    </source>
</reference>
<feature type="region of interest" description="Disordered" evidence="6">
    <location>
        <begin position="422"/>
        <end position="454"/>
    </location>
</feature>
<evidence type="ECO:0000313" key="9">
    <source>
        <dbReference type="Proteomes" id="UP000790833"/>
    </source>
</evidence>
<evidence type="ECO:0000256" key="2">
    <source>
        <dbReference type="ARBA" id="ARBA00023155"/>
    </source>
</evidence>
<feature type="compositionally biased region" description="Polar residues" evidence="6">
    <location>
        <begin position="223"/>
        <end position="233"/>
    </location>
</feature>
<evidence type="ECO:0000256" key="3">
    <source>
        <dbReference type="ARBA" id="ARBA00023242"/>
    </source>
</evidence>
<comment type="caution">
    <text evidence="8">The sequence shown here is derived from an EMBL/GenBank/DDBJ whole genome shotgun (WGS) entry which is preliminary data.</text>
</comment>
<dbReference type="InterPro" id="IPR051000">
    <property type="entry name" value="Homeobox_DNA-bind_prot"/>
</dbReference>
<dbReference type="PANTHER" id="PTHR24324">
    <property type="entry name" value="HOMEOBOX PROTEIN HHEX"/>
    <property type="match status" value="1"/>
</dbReference>
<dbReference type="PROSITE" id="PS00027">
    <property type="entry name" value="HOMEOBOX_1"/>
    <property type="match status" value="1"/>
</dbReference>
<accession>A0A9P8AHT4</accession>
<evidence type="ECO:0000256" key="6">
    <source>
        <dbReference type="SAM" id="MobiDB-lite"/>
    </source>
</evidence>
<dbReference type="GO" id="GO:0030154">
    <property type="term" value="P:cell differentiation"/>
    <property type="evidence" value="ECO:0007669"/>
    <property type="project" value="TreeGrafter"/>
</dbReference>
<comment type="subcellular location">
    <subcellularLocation>
        <location evidence="4 5">Nucleus</location>
    </subcellularLocation>
</comment>
<dbReference type="PANTHER" id="PTHR24324:SF9">
    <property type="entry name" value="HOMEOBOX DOMAIN-CONTAINING PROTEIN"/>
    <property type="match status" value="1"/>
</dbReference>
<dbReference type="CDD" id="cd00086">
    <property type="entry name" value="homeodomain"/>
    <property type="match status" value="1"/>
</dbReference>